<name>A0AAJ0FHI3_9PEZI</name>
<dbReference type="PANTHER" id="PTHR21240:SF31">
    <property type="entry name" value="AMIDOHYDROLASE FAMILY PROTEIN (AFU_ORTHOLOGUE AFUA_7G05840)"/>
    <property type="match status" value="1"/>
</dbReference>
<dbReference type="Pfam" id="PF04909">
    <property type="entry name" value="Amidohydro_2"/>
    <property type="match status" value="1"/>
</dbReference>
<dbReference type="InterPro" id="IPR006680">
    <property type="entry name" value="Amidohydro-rel"/>
</dbReference>
<dbReference type="AlphaFoldDB" id="A0AAJ0FHI3"/>
<evidence type="ECO:0000256" key="2">
    <source>
        <dbReference type="ARBA" id="ARBA00023239"/>
    </source>
</evidence>
<dbReference type="GeneID" id="85308502"/>
<evidence type="ECO:0000259" key="4">
    <source>
        <dbReference type="Pfam" id="PF04909"/>
    </source>
</evidence>
<evidence type="ECO:0000256" key="3">
    <source>
        <dbReference type="RuleBase" id="RU366045"/>
    </source>
</evidence>
<dbReference type="Proteomes" id="UP001244011">
    <property type="component" value="Unassembled WGS sequence"/>
</dbReference>
<dbReference type="GO" id="GO:0005829">
    <property type="term" value="C:cytosol"/>
    <property type="evidence" value="ECO:0007669"/>
    <property type="project" value="TreeGrafter"/>
</dbReference>
<dbReference type="GO" id="GO:0016787">
    <property type="term" value="F:hydrolase activity"/>
    <property type="evidence" value="ECO:0007669"/>
    <property type="project" value="InterPro"/>
</dbReference>
<comment type="caution">
    <text evidence="5">The sequence shown here is derived from an EMBL/GenBank/DDBJ whole genome shotgun (WGS) entry which is preliminary data.</text>
</comment>
<proteinExistence type="inferred from homology"/>
<dbReference type="EMBL" id="MU839027">
    <property type="protein sequence ID" value="KAK1763423.1"/>
    <property type="molecule type" value="Genomic_DNA"/>
</dbReference>
<keyword evidence="6" id="KW-1185">Reference proteome</keyword>
<gene>
    <name evidence="5" type="ORF">QBC33DRAFT_479584</name>
</gene>
<dbReference type="RefSeq" id="XP_060279636.1">
    <property type="nucleotide sequence ID" value="XM_060425315.1"/>
</dbReference>
<dbReference type="GO" id="GO:0016831">
    <property type="term" value="F:carboxy-lyase activity"/>
    <property type="evidence" value="ECO:0007669"/>
    <property type="project" value="UniProtKB-KW"/>
</dbReference>
<protein>
    <recommendedName>
        <fullName evidence="4">Amidohydrolase-related domain-containing protein</fullName>
    </recommendedName>
</protein>
<keyword evidence="2 3" id="KW-0456">Lyase</keyword>
<comment type="similarity">
    <text evidence="3">Belongs to the metallo-dependent hydrolases superfamily.</text>
</comment>
<organism evidence="5 6">
    <name type="scientific">Phialemonium atrogriseum</name>
    <dbReference type="NCBI Taxonomy" id="1093897"/>
    <lineage>
        <taxon>Eukaryota</taxon>
        <taxon>Fungi</taxon>
        <taxon>Dikarya</taxon>
        <taxon>Ascomycota</taxon>
        <taxon>Pezizomycotina</taxon>
        <taxon>Sordariomycetes</taxon>
        <taxon>Sordariomycetidae</taxon>
        <taxon>Cephalothecales</taxon>
        <taxon>Cephalothecaceae</taxon>
        <taxon>Phialemonium</taxon>
    </lineage>
</organism>
<accession>A0AAJ0FHI3</accession>
<evidence type="ECO:0000313" key="5">
    <source>
        <dbReference type="EMBL" id="KAK1763423.1"/>
    </source>
</evidence>
<keyword evidence="1 3" id="KW-0210">Decarboxylase</keyword>
<dbReference type="Gene3D" id="3.20.20.140">
    <property type="entry name" value="Metal-dependent hydrolases"/>
    <property type="match status" value="1"/>
</dbReference>
<dbReference type="InterPro" id="IPR032465">
    <property type="entry name" value="ACMSD"/>
</dbReference>
<sequence length="355" mass="39096">MATRKGTIAIEEAVVNPDGIPFLAKSAAFFSPASTQQDIREHGLTKALLDIHSDRLARMDATGVEYMLLSLTSAGPQGEPDPAASAAMASSANDWLSAQVALRPSRFGALASLAMHDADVAARELRRAVTELGMFGAIINDFQDVYVDDDGGAGKERTLGKAFYDDPKYHPFWAAVQELDVPVYLHPRYPAASDALGPRARYGPSKRQLIGAAVQFHLDLSYHVYALCSSGIFDLYPKVQLVIGHLGEGIPFNLWRADHWYNKPVKKAARPSKEDYSYYFTHNVSITTSGHFSTVGLKLCIDEIGVDRCLYSIDYPYDTIEEAQEWWKGVDLPADQKEAVARGNAIKLFKLPLEL</sequence>
<dbReference type="SUPFAM" id="SSF51556">
    <property type="entry name" value="Metallo-dependent hydrolases"/>
    <property type="match status" value="1"/>
</dbReference>
<feature type="domain" description="Amidohydrolase-related" evidence="4">
    <location>
        <begin position="52"/>
        <end position="351"/>
    </location>
</feature>
<dbReference type="GO" id="GO:0019748">
    <property type="term" value="P:secondary metabolic process"/>
    <property type="evidence" value="ECO:0007669"/>
    <property type="project" value="TreeGrafter"/>
</dbReference>
<dbReference type="InterPro" id="IPR032466">
    <property type="entry name" value="Metal_Hydrolase"/>
</dbReference>
<evidence type="ECO:0000256" key="1">
    <source>
        <dbReference type="ARBA" id="ARBA00022793"/>
    </source>
</evidence>
<reference evidence="5" key="1">
    <citation type="submission" date="2023-06" db="EMBL/GenBank/DDBJ databases">
        <title>Genome-scale phylogeny and comparative genomics of the fungal order Sordariales.</title>
        <authorList>
            <consortium name="Lawrence Berkeley National Laboratory"/>
            <person name="Hensen N."/>
            <person name="Bonometti L."/>
            <person name="Westerberg I."/>
            <person name="Brannstrom I.O."/>
            <person name="Guillou S."/>
            <person name="Cros-Aarteil S."/>
            <person name="Calhoun S."/>
            <person name="Haridas S."/>
            <person name="Kuo A."/>
            <person name="Mondo S."/>
            <person name="Pangilinan J."/>
            <person name="Riley R."/>
            <person name="Labutti K."/>
            <person name="Andreopoulos B."/>
            <person name="Lipzen A."/>
            <person name="Chen C."/>
            <person name="Yanf M."/>
            <person name="Daum C."/>
            <person name="Ng V."/>
            <person name="Clum A."/>
            <person name="Steindorff A."/>
            <person name="Ohm R."/>
            <person name="Martin F."/>
            <person name="Silar P."/>
            <person name="Natvig D."/>
            <person name="Lalanne C."/>
            <person name="Gautier V."/>
            <person name="Ament-Velasquez S.L."/>
            <person name="Kruys A."/>
            <person name="Hutchinson M.I."/>
            <person name="Powell A.J."/>
            <person name="Barry K."/>
            <person name="Miller A.N."/>
            <person name="Grigoriev I.V."/>
            <person name="Debuchy R."/>
            <person name="Gladieux P."/>
            <person name="Thoren M.H."/>
            <person name="Johannesson H."/>
        </authorList>
    </citation>
    <scope>NUCLEOTIDE SEQUENCE</scope>
    <source>
        <strain evidence="5">8032-3</strain>
    </source>
</reference>
<dbReference type="PANTHER" id="PTHR21240">
    <property type="entry name" value="2-AMINO-3-CARBOXYLMUCONATE-6-SEMIALDEHYDE DECARBOXYLASE"/>
    <property type="match status" value="1"/>
</dbReference>
<evidence type="ECO:0000313" key="6">
    <source>
        <dbReference type="Proteomes" id="UP001244011"/>
    </source>
</evidence>